<name>K0T9B3_THAOC</name>
<protein>
    <submittedName>
        <fullName evidence="1">Uncharacterized protein</fullName>
    </submittedName>
</protein>
<organism evidence="1 2">
    <name type="scientific">Thalassiosira oceanica</name>
    <name type="common">Marine diatom</name>
    <dbReference type="NCBI Taxonomy" id="159749"/>
    <lineage>
        <taxon>Eukaryota</taxon>
        <taxon>Sar</taxon>
        <taxon>Stramenopiles</taxon>
        <taxon>Ochrophyta</taxon>
        <taxon>Bacillariophyta</taxon>
        <taxon>Coscinodiscophyceae</taxon>
        <taxon>Thalassiosirophycidae</taxon>
        <taxon>Thalassiosirales</taxon>
        <taxon>Thalassiosiraceae</taxon>
        <taxon>Thalassiosira</taxon>
    </lineage>
</organism>
<comment type="caution">
    <text evidence="1">The sequence shown here is derived from an EMBL/GenBank/DDBJ whole genome shotgun (WGS) entry which is preliminary data.</text>
</comment>
<dbReference type="OrthoDB" id="42516at2759"/>
<reference evidence="1 2" key="1">
    <citation type="journal article" date="2012" name="Genome Biol.">
        <title>Genome and low-iron response of an oceanic diatom adapted to chronic iron limitation.</title>
        <authorList>
            <person name="Lommer M."/>
            <person name="Specht M."/>
            <person name="Roy A.S."/>
            <person name="Kraemer L."/>
            <person name="Andreson R."/>
            <person name="Gutowska M.A."/>
            <person name="Wolf J."/>
            <person name="Bergner S.V."/>
            <person name="Schilhabel M.B."/>
            <person name="Klostermeier U.C."/>
            <person name="Beiko R.G."/>
            <person name="Rosenstiel P."/>
            <person name="Hippler M."/>
            <person name="Laroche J."/>
        </authorList>
    </citation>
    <scope>NUCLEOTIDE SEQUENCE [LARGE SCALE GENOMIC DNA]</scope>
    <source>
        <strain evidence="1 2">CCMP1005</strain>
    </source>
</reference>
<evidence type="ECO:0000313" key="2">
    <source>
        <dbReference type="Proteomes" id="UP000266841"/>
    </source>
</evidence>
<dbReference type="AlphaFoldDB" id="K0T9B3"/>
<dbReference type="EMBL" id="AGNL01003952">
    <property type="protein sequence ID" value="EJK74105.1"/>
    <property type="molecule type" value="Genomic_DNA"/>
</dbReference>
<proteinExistence type="predicted"/>
<gene>
    <name evidence="1" type="ORF">THAOC_04239</name>
</gene>
<sequence length="284" mass="30916">MSLSSRRWALALLCMSTPYERNEVLAFTTGIPPCQSTQVNVATRTCSSTSRRRRSLHHIRKLAADNTDGSTNKTTGDTLRASTGIRPSLHPITINCVAEALLLRSRSRLGKKQENGDPITIDTSDSSVEALQVAITAGGIAVNAIDQRNKSADADGDGENAVLDTSEQQTVSGRVVGVVMRLPELESLLVDKVKGVGWVSKYGEEESFGLLRSEVKDSEGDSGQLAEQLQLNPLLRMNRAECLLALFIDTVEKPQLERIGQRVPDSSRVDFIDADRLEVLVAED</sequence>
<dbReference type="Proteomes" id="UP000266841">
    <property type="component" value="Unassembled WGS sequence"/>
</dbReference>
<evidence type="ECO:0000313" key="1">
    <source>
        <dbReference type="EMBL" id="EJK74105.1"/>
    </source>
</evidence>
<accession>K0T9B3</accession>
<keyword evidence="2" id="KW-1185">Reference proteome</keyword>
<dbReference type="eggNOG" id="ENOG502T7X5">
    <property type="taxonomic scope" value="Eukaryota"/>
</dbReference>